<evidence type="ECO:0000259" key="4">
    <source>
        <dbReference type="Pfam" id="PF25963"/>
    </source>
</evidence>
<feature type="transmembrane region" description="Helical" evidence="3">
    <location>
        <begin position="5"/>
        <end position="27"/>
    </location>
</feature>
<accession>A0ABY4CNY1</accession>
<dbReference type="Pfam" id="PF25963">
    <property type="entry name" value="Beta-barrel_AAEA"/>
    <property type="match status" value="1"/>
</dbReference>
<gene>
    <name evidence="6" type="ORF">LSG31_08120</name>
</gene>
<evidence type="ECO:0000313" key="7">
    <source>
        <dbReference type="Proteomes" id="UP000830167"/>
    </source>
</evidence>
<evidence type="ECO:0000256" key="2">
    <source>
        <dbReference type="ARBA" id="ARBA00023054"/>
    </source>
</evidence>
<protein>
    <submittedName>
        <fullName evidence="6">Efflux RND transporter periplasmic adaptor subunit</fullName>
    </submittedName>
</protein>
<keyword evidence="2" id="KW-0175">Coiled coil</keyword>
<sequence length="210" mass="22368">MKKIIFLNVILILIILLGGGALGYYVYQQNTYISTDDAQVAGDIVPVNTRAAGNLTTWNVKTGDNVKANDSIGTITAANGQQTVQAPIDGTIIKNNVIVNQPVSLGQSLAMETNLNKLYVTANIEETYLNDLKNGQAVDVWVDAFPDVKLQGTIAQIGLATNSSFSLLPTSSTSGTYTKVMQRIPIKIVLSGYGGKPLAPGMSATVQIHR</sequence>
<evidence type="ECO:0000313" key="6">
    <source>
        <dbReference type="EMBL" id="UOF92150.1"/>
    </source>
</evidence>
<keyword evidence="3" id="KW-0812">Transmembrane</keyword>
<evidence type="ECO:0000256" key="1">
    <source>
        <dbReference type="ARBA" id="ARBA00004196"/>
    </source>
</evidence>
<proteinExistence type="predicted"/>
<dbReference type="InterPro" id="IPR058635">
    <property type="entry name" value="BSH_YhbJ"/>
</dbReference>
<dbReference type="RefSeq" id="WP_347438836.1">
    <property type="nucleotide sequence ID" value="NZ_CP089291.1"/>
</dbReference>
<comment type="subcellular location">
    <subcellularLocation>
        <location evidence="1">Cell envelope</location>
    </subcellularLocation>
</comment>
<evidence type="ECO:0000256" key="3">
    <source>
        <dbReference type="SAM" id="Phobius"/>
    </source>
</evidence>
<dbReference type="InterPro" id="IPR058634">
    <property type="entry name" value="AaeA-lik-b-barrel"/>
</dbReference>
<feature type="domain" description="p-hydroxybenzoic acid efflux pump subunit AaeA-like beta-barrel" evidence="4">
    <location>
        <begin position="118"/>
        <end position="209"/>
    </location>
</feature>
<keyword evidence="7" id="KW-1185">Reference proteome</keyword>
<keyword evidence="3" id="KW-1133">Transmembrane helix</keyword>
<dbReference type="InterPro" id="IPR011053">
    <property type="entry name" value="Single_hybrid_motif"/>
</dbReference>
<name>A0ABY4CNY1_9BACL</name>
<dbReference type="InterPro" id="IPR050465">
    <property type="entry name" value="UPF0194_transport"/>
</dbReference>
<dbReference type="EMBL" id="CP089291">
    <property type="protein sequence ID" value="UOF92150.1"/>
    <property type="molecule type" value="Genomic_DNA"/>
</dbReference>
<organism evidence="6 7">
    <name type="scientific">Fodinisporobacter ferrooxydans</name>
    <dbReference type="NCBI Taxonomy" id="2901836"/>
    <lineage>
        <taxon>Bacteria</taxon>
        <taxon>Bacillati</taxon>
        <taxon>Bacillota</taxon>
        <taxon>Bacilli</taxon>
        <taxon>Bacillales</taxon>
        <taxon>Alicyclobacillaceae</taxon>
        <taxon>Fodinisporobacter</taxon>
    </lineage>
</organism>
<dbReference type="Gene3D" id="2.40.30.170">
    <property type="match status" value="1"/>
</dbReference>
<dbReference type="PANTHER" id="PTHR32347">
    <property type="entry name" value="EFFLUX SYSTEM COMPONENT YKNX-RELATED"/>
    <property type="match status" value="1"/>
</dbReference>
<keyword evidence="3" id="KW-0472">Membrane</keyword>
<evidence type="ECO:0000259" key="5">
    <source>
        <dbReference type="Pfam" id="PF25997"/>
    </source>
</evidence>
<dbReference type="SUPFAM" id="SSF51230">
    <property type="entry name" value="Single hybrid motif"/>
    <property type="match status" value="1"/>
</dbReference>
<dbReference type="Pfam" id="PF25997">
    <property type="entry name" value="BSH_YhbJ"/>
    <property type="match status" value="1"/>
</dbReference>
<dbReference type="Proteomes" id="UP000830167">
    <property type="component" value="Chromosome"/>
</dbReference>
<feature type="domain" description="YhbJ barrel-sandwich hybrid" evidence="5">
    <location>
        <begin position="43"/>
        <end position="111"/>
    </location>
</feature>
<reference evidence="6" key="1">
    <citation type="submission" date="2021-12" db="EMBL/GenBank/DDBJ databases">
        <title>Alicyclobacillaceae gen. nov., sp. nov., isolated from chalcocite enrichment system.</title>
        <authorList>
            <person name="Jiang Z."/>
        </authorList>
    </citation>
    <scope>NUCLEOTIDE SEQUENCE</scope>
    <source>
        <strain evidence="6">MYW30-H2</strain>
    </source>
</reference>